<dbReference type="RefSeq" id="WP_168083888.1">
    <property type="nucleotide sequence ID" value="NZ_JAAVJI010000005.1"/>
</dbReference>
<gene>
    <name evidence="2" type="ORF">HBH25_10600</name>
</gene>
<feature type="signal peptide" evidence="1">
    <location>
        <begin position="1"/>
        <end position="23"/>
    </location>
</feature>
<protein>
    <recommendedName>
        <fullName evidence="4">Secreted protein</fullName>
    </recommendedName>
</protein>
<organism evidence="2 3">
    <name type="scientific">Pseudomonas quercus</name>
    <dbReference type="NCBI Taxonomy" id="2722792"/>
    <lineage>
        <taxon>Bacteria</taxon>
        <taxon>Pseudomonadati</taxon>
        <taxon>Pseudomonadota</taxon>
        <taxon>Gammaproteobacteria</taxon>
        <taxon>Pseudomonadales</taxon>
        <taxon>Pseudomonadaceae</taxon>
        <taxon>Pseudomonas</taxon>
    </lineage>
</organism>
<dbReference type="EMBL" id="JAAVJI010000005">
    <property type="protein sequence ID" value="NJP01309.1"/>
    <property type="molecule type" value="Genomic_DNA"/>
</dbReference>
<comment type="caution">
    <text evidence="2">The sequence shown here is derived from an EMBL/GenBank/DDBJ whole genome shotgun (WGS) entry which is preliminary data.</text>
</comment>
<evidence type="ECO:0000313" key="2">
    <source>
        <dbReference type="EMBL" id="NJP01309.1"/>
    </source>
</evidence>
<keyword evidence="1" id="KW-0732">Signal</keyword>
<evidence type="ECO:0008006" key="4">
    <source>
        <dbReference type="Google" id="ProtNLM"/>
    </source>
</evidence>
<sequence length="77" mass="8113">MNLHIARSLFLLGSLAVATAAFAAWDEPRPGVLRAEDGQGFCVFPRAQKGEAASAVQPSHNALLFMFGLTQGLRSGA</sequence>
<reference evidence="2 3" key="1">
    <citation type="submission" date="2020-03" db="EMBL/GenBank/DDBJ databases">
        <authorList>
            <person name="Wang L."/>
            <person name="He N."/>
            <person name="Li Y."/>
            <person name="Fang Y."/>
            <person name="Zhang F."/>
        </authorList>
    </citation>
    <scope>NUCLEOTIDE SEQUENCE [LARGE SCALE GENOMIC DNA]</scope>
    <source>
        <strain evidence="3">hsmgli-8</strain>
    </source>
</reference>
<keyword evidence="3" id="KW-1185">Reference proteome</keyword>
<evidence type="ECO:0000313" key="3">
    <source>
        <dbReference type="Proteomes" id="UP000746535"/>
    </source>
</evidence>
<dbReference type="Proteomes" id="UP000746535">
    <property type="component" value="Unassembled WGS sequence"/>
</dbReference>
<accession>A0ABX0YGJ9</accession>
<evidence type="ECO:0000256" key="1">
    <source>
        <dbReference type="SAM" id="SignalP"/>
    </source>
</evidence>
<proteinExistence type="predicted"/>
<feature type="chain" id="PRO_5045853854" description="Secreted protein" evidence="1">
    <location>
        <begin position="24"/>
        <end position="77"/>
    </location>
</feature>
<name>A0ABX0YGJ9_9PSED</name>